<comment type="similarity">
    <text evidence="5">Belongs to the SAT4 family.</text>
</comment>
<keyword evidence="3 6" id="KW-1133">Transmembrane helix</keyword>
<evidence type="ECO:0000256" key="3">
    <source>
        <dbReference type="ARBA" id="ARBA00022989"/>
    </source>
</evidence>
<evidence type="ECO:0000256" key="1">
    <source>
        <dbReference type="ARBA" id="ARBA00004141"/>
    </source>
</evidence>
<dbReference type="Pfam" id="PF20684">
    <property type="entry name" value="Fung_rhodopsin"/>
    <property type="match status" value="1"/>
</dbReference>
<feature type="non-terminal residue" evidence="8">
    <location>
        <position position="1"/>
    </location>
</feature>
<dbReference type="PANTHER" id="PTHR33048:SF143">
    <property type="entry name" value="EXTRACELLULAR MEMBRANE PROTEIN CFEM DOMAIN-CONTAINING PROTEIN-RELATED"/>
    <property type="match status" value="1"/>
</dbReference>
<sequence length="96" mass="10978">NVNTTAWYNAAISIALDFWMLAILLCFQLEWRLKIGVGVIFRVRAWYVFLSFPLRSVLILFSVNIIDLFGIGLWSTLEINVGIICTCMPSLRLPLI</sequence>
<dbReference type="InterPro" id="IPR049326">
    <property type="entry name" value="Rhodopsin_dom_fungi"/>
</dbReference>
<reference evidence="8 9" key="1">
    <citation type="journal article" date="2011" name="Genome Biol.">
        <title>Comparative genome sequence analysis underscores mycoparasitism as the ancestral life style of Trichoderma.</title>
        <authorList>
            <person name="Kubicek C.P."/>
            <person name="Herrera-Estrella A."/>
            <person name="Seidl-Seiboth V."/>
            <person name="Martinez D.A."/>
            <person name="Druzhinina I.S."/>
            <person name="Thon M."/>
            <person name="Zeilinger S."/>
            <person name="Casas-Flores S."/>
            <person name="Horwitz B.A."/>
            <person name="Mukherjee P.K."/>
            <person name="Mukherjee M."/>
            <person name="Kredics L."/>
            <person name="Alcaraz L.D."/>
            <person name="Aerts A."/>
            <person name="Antal Z."/>
            <person name="Atanasova L."/>
            <person name="Cervantes-Badillo M.G."/>
            <person name="Challacombe J."/>
            <person name="Chertkov O."/>
            <person name="McCluskey K."/>
            <person name="Coulpier F."/>
            <person name="Deshpande N."/>
            <person name="von Doehren H."/>
            <person name="Ebbole D.J."/>
            <person name="Esquivel-Naranjo E.U."/>
            <person name="Fekete E."/>
            <person name="Flipphi M."/>
            <person name="Glaser F."/>
            <person name="Gomez-Rodriguez E.Y."/>
            <person name="Gruber S."/>
            <person name="Han C."/>
            <person name="Henrissat B."/>
            <person name="Hermosa R."/>
            <person name="Hernandez-Onate M."/>
            <person name="Karaffa L."/>
            <person name="Kosti I."/>
            <person name="Le Crom S."/>
            <person name="Lindquist E."/>
            <person name="Lucas S."/>
            <person name="Luebeck M."/>
            <person name="Luebeck P.S."/>
            <person name="Margeot A."/>
            <person name="Metz B."/>
            <person name="Misra M."/>
            <person name="Nevalainen H."/>
            <person name="Omann M."/>
            <person name="Packer N."/>
            <person name="Perrone G."/>
            <person name="Uresti-Rivera E.E."/>
            <person name="Salamov A."/>
            <person name="Schmoll M."/>
            <person name="Seiboth B."/>
            <person name="Shapiro H."/>
            <person name="Sukno S."/>
            <person name="Tamayo-Ramos J.A."/>
            <person name="Tisch D."/>
            <person name="Wiest A."/>
            <person name="Wilkinson H.H."/>
            <person name="Zhang M."/>
            <person name="Coutinho P.M."/>
            <person name="Kenerley C.M."/>
            <person name="Monte E."/>
            <person name="Baker S.E."/>
            <person name="Grigoriev I.V."/>
        </authorList>
    </citation>
    <scope>NUCLEOTIDE SEQUENCE [LARGE SCALE GENOMIC DNA]</scope>
    <source>
        <strain evidence="9">Gv29-8 / FGSC 10586</strain>
    </source>
</reference>
<evidence type="ECO:0000256" key="2">
    <source>
        <dbReference type="ARBA" id="ARBA00022692"/>
    </source>
</evidence>
<keyword evidence="2 6" id="KW-0812">Transmembrane</keyword>
<feature type="domain" description="Rhodopsin" evidence="7">
    <location>
        <begin position="1"/>
        <end position="95"/>
    </location>
</feature>
<feature type="transmembrane region" description="Helical" evidence="6">
    <location>
        <begin position="6"/>
        <end position="27"/>
    </location>
</feature>
<evidence type="ECO:0000313" key="9">
    <source>
        <dbReference type="Proteomes" id="UP000007115"/>
    </source>
</evidence>
<evidence type="ECO:0000256" key="6">
    <source>
        <dbReference type="SAM" id="Phobius"/>
    </source>
</evidence>
<organism evidence="8 9">
    <name type="scientific">Hypocrea virens (strain Gv29-8 / FGSC 10586)</name>
    <name type="common">Gliocladium virens</name>
    <name type="synonym">Trichoderma virens</name>
    <dbReference type="NCBI Taxonomy" id="413071"/>
    <lineage>
        <taxon>Eukaryota</taxon>
        <taxon>Fungi</taxon>
        <taxon>Dikarya</taxon>
        <taxon>Ascomycota</taxon>
        <taxon>Pezizomycotina</taxon>
        <taxon>Sordariomycetes</taxon>
        <taxon>Hypocreomycetidae</taxon>
        <taxon>Hypocreales</taxon>
        <taxon>Hypocreaceae</taxon>
        <taxon>Trichoderma</taxon>
    </lineage>
</organism>
<evidence type="ECO:0000256" key="4">
    <source>
        <dbReference type="ARBA" id="ARBA00023136"/>
    </source>
</evidence>
<dbReference type="STRING" id="413071.G9MUQ5"/>
<feature type="transmembrane region" description="Helical" evidence="6">
    <location>
        <begin position="47"/>
        <end position="66"/>
    </location>
</feature>
<dbReference type="Proteomes" id="UP000007115">
    <property type="component" value="Unassembled WGS sequence"/>
</dbReference>
<dbReference type="RefSeq" id="XP_013956002.1">
    <property type="nucleotide sequence ID" value="XM_014100527.2"/>
</dbReference>
<keyword evidence="9" id="KW-1185">Reference proteome</keyword>
<evidence type="ECO:0000259" key="7">
    <source>
        <dbReference type="Pfam" id="PF20684"/>
    </source>
</evidence>
<dbReference type="HOGENOM" id="CLU_2365249_0_0_1"/>
<accession>G9MUQ5</accession>
<dbReference type="InParanoid" id="G9MUQ5"/>
<comment type="subcellular location">
    <subcellularLocation>
        <location evidence="1">Membrane</location>
        <topology evidence="1">Multi-pass membrane protein</topology>
    </subcellularLocation>
</comment>
<gene>
    <name evidence="8" type="ORF">TRIVIDRAFT_129304</name>
</gene>
<comment type="caution">
    <text evidence="8">The sequence shown here is derived from an EMBL/GenBank/DDBJ whole genome shotgun (WGS) entry which is preliminary data.</text>
</comment>
<dbReference type="GeneID" id="25787460"/>
<dbReference type="InterPro" id="IPR052337">
    <property type="entry name" value="SAT4-like"/>
</dbReference>
<dbReference type="AlphaFoldDB" id="G9MUQ5"/>
<dbReference type="PANTHER" id="PTHR33048">
    <property type="entry name" value="PTH11-LIKE INTEGRAL MEMBRANE PROTEIN (AFU_ORTHOLOGUE AFUA_5G11245)"/>
    <property type="match status" value="1"/>
</dbReference>
<proteinExistence type="inferred from homology"/>
<dbReference type="GO" id="GO:0016020">
    <property type="term" value="C:membrane"/>
    <property type="evidence" value="ECO:0007669"/>
    <property type="project" value="UniProtKB-SubCell"/>
</dbReference>
<name>G9MUQ5_HYPVG</name>
<protein>
    <recommendedName>
        <fullName evidence="7">Rhodopsin domain-containing protein</fullName>
    </recommendedName>
</protein>
<evidence type="ECO:0000313" key="8">
    <source>
        <dbReference type="EMBL" id="EHK21808.1"/>
    </source>
</evidence>
<keyword evidence="4 6" id="KW-0472">Membrane</keyword>
<dbReference type="VEuPathDB" id="FungiDB:TRIVIDRAFT_129304"/>
<dbReference type="EMBL" id="ABDF02000061">
    <property type="protein sequence ID" value="EHK21808.1"/>
    <property type="molecule type" value="Genomic_DNA"/>
</dbReference>
<evidence type="ECO:0000256" key="5">
    <source>
        <dbReference type="ARBA" id="ARBA00038359"/>
    </source>
</evidence>
<dbReference type="OrthoDB" id="2496787at2759"/>
<feature type="non-terminal residue" evidence="8">
    <location>
        <position position="96"/>
    </location>
</feature>